<dbReference type="AlphaFoldDB" id="A0A3S5CH37"/>
<keyword evidence="3" id="KW-1185">Reference proteome</keyword>
<name>A0A3S5CH37_9PLAT</name>
<sequence length="164" mass="18183">MQASACIDEEVARELQRQLCLLENQSEQPIQGENEPERRCHSDCNCSSKLTYNSDYPLPATSLPPLPPPPPPPRPPPSRRSTSCDQLLERKEVNPSEALVVPPPPPNDEDEQDDGYPAEDSLNSSEPLRGWTAVPTSHGSYQHPKRELNHDSAACKCSMLMRCG</sequence>
<feature type="compositionally biased region" description="Polar residues" evidence="1">
    <location>
        <begin position="44"/>
        <end position="54"/>
    </location>
</feature>
<feature type="compositionally biased region" description="Acidic residues" evidence="1">
    <location>
        <begin position="107"/>
        <end position="117"/>
    </location>
</feature>
<dbReference type="EMBL" id="CAAALY010047981">
    <property type="protein sequence ID" value="VEL20782.1"/>
    <property type="molecule type" value="Genomic_DNA"/>
</dbReference>
<organism evidence="2 3">
    <name type="scientific">Protopolystoma xenopodis</name>
    <dbReference type="NCBI Taxonomy" id="117903"/>
    <lineage>
        <taxon>Eukaryota</taxon>
        <taxon>Metazoa</taxon>
        <taxon>Spiralia</taxon>
        <taxon>Lophotrochozoa</taxon>
        <taxon>Platyhelminthes</taxon>
        <taxon>Monogenea</taxon>
        <taxon>Polyopisthocotylea</taxon>
        <taxon>Polystomatidea</taxon>
        <taxon>Polystomatidae</taxon>
        <taxon>Protopolystoma</taxon>
    </lineage>
</organism>
<evidence type="ECO:0000313" key="3">
    <source>
        <dbReference type="Proteomes" id="UP000784294"/>
    </source>
</evidence>
<dbReference type="Proteomes" id="UP000784294">
    <property type="component" value="Unassembled WGS sequence"/>
</dbReference>
<feature type="compositionally biased region" description="Pro residues" evidence="1">
    <location>
        <begin position="62"/>
        <end position="78"/>
    </location>
</feature>
<protein>
    <submittedName>
        <fullName evidence="2">Uncharacterized protein</fullName>
    </submittedName>
</protein>
<evidence type="ECO:0000313" key="2">
    <source>
        <dbReference type="EMBL" id="VEL20782.1"/>
    </source>
</evidence>
<reference evidence="2" key="1">
    <citation type="submission" date="2018-11" db="EMBL/GenBank/DDBJ databases">
        <authorList>
            <consortium name="Pathogen Informatics"/>
        </authorList>
    </citation>
    <scope>NUCLEOTIDE SEQUENCE</scope>
</reference>
<comment type="caution">
    <text evidence="2">The sequence shown here is derived from an EMBL/GenBank/DDBJ whole genome shotgun (WGS) entry which is preliminary data.</text>
</comment>
<gene>
    <name evidence="2" type="ORF">PXEA_LOCUS14222</name>
</gene>
<accession>A0A3S5CH37</accession>
<feature type="region of interest" description="Disordered" evidence="1">
    <location>
        <begin position="24"/>
        <end position="147"/>
    </location>
</feature>
<proteinExistence type="predicted"/>
<evidence type="ECO:0000256" key="1">
    <source>
        <dbReference type="SAM" id="MobiDB-lite"/>
    </source>
</evidence>